<dbReference type="Proteomes" id="UP000030758">
    <property type="component" value="Unassembled WGS sequence"/>
</dbReference>
<proteinExistence type="predicted"/>
<protein>
    <submittedName>
        <fullName evidence="1">Uncharacterized protein</fullName>
    </submittedName>
</protein>
<dbReference type="AlphaFoldDB" id="A0A085N4P4"/>
<organism evidence="1">
    <name type="scientific">Trichuris suis</name>
    <name type="common">pig whipworm</name>
    <dbReference type="NCBI Taxonomy" id="68888"/>
    <lineage>
        <taxon>Eukaryota</taxon>
        <taxon>Metazoa</taxon>
        <taxon>Ecdysozoa</taxon>
        <taxon>Nematoda</taxon>
        <taxon>Enoplea</taxon>
        <taxon>Dorylaimia</taxon>
        <taxon>Trichinellida</taxon>
        <taxon>Trichuridae</taxon>
        <taxon>Trichuris</taxon>
    </lineage>
</organism>
<evidence type="ECO:0000313" key="1">
    <source>
        <dbReference type="EMBL" id="KFD64440.1"/>
    </source>
</evidence>
<name>A0A085N4P4_9BILA</name>
<accession>A0A085N4P4</accession>
<reference evidence="1" key="1">
    <citation type="journal article" date="2014" name="Nat. Genet.">
        <title>Genome and transcriptome of the porcine whipworm Trichuris suis.</title>
        <authorList>
            <person name="Jex A.R."/>
            <person name="Nejsum P."/>
            <person name="Schwarz E.M."/>
            <person name="Hu L."/>
            <person name="Young N.D."/>
            <person name="Hall R.S."/>
            <person name="Korhonen P.K."/>
            <person name="Liao S."/>
            <person name="Thamsborg S."/>
            <person name="Xia J."/>
            <person name="Xu P."/>
            <person name="Wang S."/>
            <person name="Scheerlinck J.P."/>
            <person name="Hofmann A."/>
            <person name="Sternberg P.W."/>
            <person name="Wang J."/>
            <person name="Gasser R.B."/>
        </authorList>
    </citation>
    <scope>NUCLEOTIDE SEQUENCE [LARGE SCALE GENOMIC DNA]</scope>
    <source>
        <strain evidence="1">DCEP-RM93F</strain>
    </source>
</reference>
<sequence length="155" mass="17714">MLTRLPLAAICFQRVHFHWCAAIYFLESVSAGQTPRTFHCASFSRGHVNKASFARDTFPSVHYHWCAAIYFLESSPSGTSQAESCFAVHVSRISFHGRFRFHAILVLHCFLFMRFVSMGYLSMLSSHTFQQIWLSMVPALPGFYLQRGSFSFQLG</sequence>
<dbReference type="EMBL" id="KL367556">
    <property type="protein sequence ID" value="KFD64440.1"/>
    <property type="molecule type" value="Genomic_DNA"/>
</dbReference>
<gene>
    <name evidence="1" type="ORF">M514_23464</name>
</gene>